<evidence type="ECO:0000259" key="7">
    <source>
        <dbReference type="Pfam" id="PF00135"/>
    </source>
</evidence>
<dbReference type="PROSITE" id="PS00122">
    <property type="entry name" value="CARBOXYLESTERASE_B_1"/>
    <property type="match status" value="1"/>
</dbReference>
<keyword evidence="4" id="KW-1015">Disulfide bond</keyword>
<keyword evidence="2" id="KW-0719">Serine esterase</keyword>
<dbReference type="PANTHER" id="PTHR11559">
    <property type="entry name" value="CARBOXYLESTERASE"/>
    <property type="match status" value="1"/>
</dbReference>
<evidence type="ECO:0000256" key="5">
    <source>
        <dbReference type="ARBA" id="ARBA00023180"/>
    </source>
</evidence>
<evidence type="ECO:0000256" key="4">
    <source>
        <dbReference type="ARBA" id="ARBA00023157"/>
    </source>
</evidence>
<evidence type="ECO:0000313" key="9">
    <source>
        <dbReference type="Proteomes" id="UP001153714"/>
    </source>
</evidence>
<evidence type="ECO:0000256" key="3">
    <source>
        <dbReference type="ARBA" id="ARBA00022801"/>
    </source>
</evidence>
<evidence type="ECO:0000313" key="8">
    <source>
        <dbReference type="EMBL" id="CAH0747195.1"/>
    </source>
</evidence>
<feature type="domain" description="Carboxylesterase type B" evidence="7">
    <location>
        <begin position="2"/>
        <end position="389"/>
    </location>
</feature>
<dbReference type="Proteomes" id="UP001153714">
    <property type="component" value="Chromosome 10"/>
</dbReference>
<dbReference type="AlphaFoldDB" id="A0A9P0C5Q2"/>
<dbReference type="Gene3D" id="3.40.50.1820">
    <property type="entry name" value="alpha/beta hydrolase"/>
    <property type="match status" value="1"/>
</dbReference>
<keyword evidence="9" id="KW-1185">Reference proteome</keyword>
<name>A0A9P0C5Q2_9NEOP</name>
<dbReference type="SUPFAM" id="SSF53474">
    <property type="entry name" value="alpha/beta-Hydrolases"/>
    <property type="match status" value="1"/>
</dbReference>
<dbReference type="Pfam" id="PF00135">
    <property type="entry name" value="COesterase"/>
    <property type="match status" value="1"/>
</dbReference>
<sequence length="389" mass="43365">MTDDCLIANVLVPETEETNLPVLVLVHGGAFQGGYGNMLPTINLVNSKRVIAVNFNYRVGIPGFLCLGNEVALGNAGMKDQIALLRWVRDNIANFGGNPNDVTVGGCSSGGSSADALMLSRLSDGLIHKVLPGSGSSIGSWPVQFDPIQNAKDHALRLNFTNIDDIEALTDFYKTLPYDIMLKDSEILYQKDSTFLFTICVEKDIGQERFLEDAPINIFRNKRNKILPMFFGFASLDGAWRYNMFNRWSASMNDGFADFLPANLEFQKTIKRVKVAEKLKGFYFGNQPVGNDTLLSYINYFSDVIFVQDVLQSAKLHVQFGNKHVYVYEYAFNRSDKPAVPGRSDILGAAHCAQSDAVLDEGDETILPEDYRAIKGMMRKLWLNFIIYG</sequence>
<reference evidence="8" key="2">
    <citation type="submission" date="2022-10" db="EMBL/GenBank/DDBJ databases">
        <authorList>
            <consortium name="ENA_rothamsted_submissions"/>
            <consortium name="culmorum"/>
            <person name="King R."/>
        </authorList>
    </citation>
    <scope>NUCLEOTIDE SEQUENCE</scope>
</reference>
<keyword evidence="3 6" id="KW-0378">Hydrolase</keyword>
<dbReference type="InterPro" id="IPR029058">
    <property type="entry name" value="AB_hydrolase_fold"/>
</dbReference>
<reference evidence="8" key="1">
    <citation type="submission" date="2021-12" db="EMBL/GenBank/DDBJ databases">
        <authorList>
            <person name="King R."/>
        </authorList>
    </citation>
    <scope>NUCLEOTIDE SEQUENCE</scope>
</reference>
<proteinExistence type="inferred from homology"/>
<evidence type="ECO:0000256" key="1">
    <source>
        <dbReference type="ARBA" id="ARBA00005964"/>
    </source>
</evidence>
<comment type="similarity">
    <text evidence="1 6">Belongs to the type-B carboxylesterase/lipase family.</text>
</comment>
<organism evidence="8 9">
    <name type="scientific">Diatraea saccharalis</name>
    <name type="common">sugarcane borer</name>
    <dbReference type="NCBI Taxonomy" id="40085"/>
    <lineage>
        <taxon>Eukaryota</taxon>
        <taxon>Metazoa</taxon>
        <taxon>Ecdysozoa</taxon>
        <taxon>Arthropoda</taxon>
        <taxon>Hexapoda</taxon>
        <taxon>Insecta</taxon>
        <taxon>Pterygota</taxon>
        <taxon>Neoptera</taxon>
        <taxon>Endopterygota</taxon>
        <taxon>Lepidoptera</taxon>
        <taxon>Glossata</taxon>
        <taxon>Ditrysia</taxon>
        <taxon>Pyraloidea</taxon>
        <taxon>Crambidae</taxon>
        <taxon>Crambinae</taxon>
        <taxon>Diatraea</taxon>
    </lineage>
</organism>
<dbReference type="EC" id="3.1.1.-" evidence="6"/>
<gene>
    <name evidence="8" type="ORF">DIATSA_LOCUS1071</name>
</gene>
<dbReference type="GO" id="GO:0052689">
    <property type="term" value="F:carboxylic ester hydrolase activity"/>
    <property type="evidence" value="ECO:0007669"/>
    <property type="project" value="UniProtKB-KW"/>
</dbReference>
<accession>A0A9P0C5Q2</accession>
<dbReference type="InterPro" id="IPR050309">
    <property type="entry name" value="Type-B_Carboxylest/Lipase"/>
</dbReference>
<evidence type="ECO:0000256" key="2">
    <source>
        <dbReference type="ARBA" id="ARBA00022487"/>
    </source>
</evidence>
<dbReference type="EMBL" id="OU893341">
    <property type="protein sequence ID" value="CAH0747195.1"/>
    <property type="molecule type" value="Genomic_DNA"/>
</dbReference>
<keyword evidence="5" id="KW-0325">Glycoprotein</keyword>
<protein>
    <recommendedName>
        <fullName evidence="6">Carboxylic ester hydrolase</fullName>
        <ecNumber evidence="6">3.1.1.-</ecNumber>
    </recommendedName>
</protein>
<dbReference type="InterPro" id="IPR019826">
    <property type="entry name" value="Carboxylesterase_B_AS"/>
</dbReference>
<dbReference type="OrthoDB" id="3200163at2759"/>
<evidence type="ECO:0000256" key="6">
    <source>
        <dbReference type="RuleBase" id="RU361235"/>
    </source>
</evidence>
<dbReference type="InterPro" id="IPR002018">
    <property type="entry name" value="CarbesteraseB"/>
</dbReference>